<proteinExistence type="predicted"/>
<dbReference type="EMBL" id="QOUX01000001">
    <property type="protein sequence ID" value="RXJ04367.1"/>
    <property type="molecule type" value="Genomic_DNA"/>
</dbReference>
<evidence type="ECO:0000313" key="1">
    <source>
        <dbReference type="EMBL" id="RXJ04367.1"/>
    </source>
</evidence>
<dbReference type="Gene3D" id="3.60.40.10">
    <property type="entry name" value="PPM-type phosphatase domain"/>
    <property type="match status" value="1"/>
</dbReference>
<gene>
    <name evidence="1" type="ORF">DS745_03000</name>
</gene>
<sequence length="266" mass="30109">MLKDFSWVGSDEDFIDQPNCIEIGRVIVGRHGGSSRAGQTKNEDGCLVWVDKDWEFAMILDAHTTAESAEAVVKQIEANEQLIKSILSLPFASSSFKKLESTMVGIFQNEHFLSKCENIKGETSCLIVVRKEKFLWWFSIGDCILFLFHHELATLGQYQLNQRQFYEWVGKENTFRKLVPCYSSGTRELRKGSNHFLLATDGLVECPNSQFVNPVEIANTIKKTCHYEGIQSLLLEVENKNGKDSTTIISWKVTILEEGSMPSKGE</sequence>
<dbReference type="OrthoDB" id="7944398at2"/>
<name>A0A4Q0VX96_9BACI</name>
<protein>
    <submittedName>
        <fullName evidence="1">Protein phosphatase 2C domain-containing protein</fullName>
    </submittedName>
</protein>
<dbReference type="AlphaFoldDB" id="A0A4Q0VX96"/>
<dbReference type="SUPFAM" id="SSF81606">
    <property type="entry name" value="PP2C-like"/>
    <property type="match status" value="1"/>
</dbReference>
<organism evidence="1 2">
    <name type="scientific">Anaerobacillus alkaliphilus</name>
    <dbReference type="NCBI Taxonomy" id="1548597"/>
    <lineage>
        <taxon>Bacteria</taxon>
        <taxon>Bacillati</taxon>
        <taxon>Bacillota</taxon>
        <taxon>Bacilli</taxon>
        <taxon>Bacillales</taxon>
        <taxon>Bacillaceae</taxon>
        <taxon>Anaerobacillus</taxon>
    </lineage>
</organism>
<dbReference type="Proteomes" id="UP000290649">
    <property type="component" value="Unassembled WGS sequence"/>
</dbReference>
<dbReference type="InterPro" id="IPR036457">
    <property type="entry name" value="PPM-type-like_dom_sf"/>
</dbReference>
<keyword evidence="2" id="KW-1185">Reference proteome</keyword>
<accession>A0A4Q0VX96</accession>
<comment type="caution">
    <text evidence="1">The sequence shown here is derived from an EMBL/GenBank/DDBJ whole genome shotgun (WGS) entry which is preliminary data.</text>
</comment>
<dbReference type="RefSeq" id="WP_129076713.1">
    <property type="nucleotide sequence ID" value="NZ_QOUX01000001.1"/>
</dbReference>
<evidence type="ECO:0000313" key="2">
    <source>
        <dbReference type="Proteomes" id="UP000290649"/>
    </source>
</evidence>
<reference evidence="1 2" key="1">
    <citation type="journal article" date="2019" name="Int. J. Syst. Evol. Microbiol.">
        <title>Anaerobacillus alkaliphilus sp. nov., a novel alkaliphilic and moderately halophilic bacterium.</title>
        <authorList>
            <person name="Borsodi A.K."/>
            <person name="Aszalos J.M."/>
            <person name="Bihari P."/>
            <person name="Nagy I."/>
            <person name="Schumann P."/>
            <person name="Sproer C."/>
            <person name="Kovacs A.L."/>
            <person name="Boka K."/>
            <person name="Dobosy P."/>
            <person name="Ovari M."/>
            <person name="Szili-Kovacs T."/>
            <person name="Toth E."/>
        </authorList>
    </citation>
    <scope>NUCLEOTIDE SEQUENCE [LARGE SCALE GENOMIC DNA]</scope>
    <source>
        <strain evidence="1 2">B16-10</strain>
    </source>
</reference>